<dbReference type="eggNOG" id="COG0629">
    <property type="taxonomic scope" value="Bacteria"/>
</dbReference>
<protein>
    <recommendedName>
        <fullName evidence="2 3">Single-stranded DNA-binding protein</fullName>
        <shortName evidence="2">SSB</shortName>
    </recommendedName>
</protein>
<keyword evidence="2" id="KW-0235">DNA replication</keyword>
<dbReference type="OrthoDB" id="9809878at2"/>
<dbReference type="InterPro" id="IPR011344">
    <property type="entry name" value="ssDNA-bd"/>
</dbReference>
<evidence type="ECO:0000256" key="2">
    <source>
        <dbReference type="HAMAP-Rule" id="MF_00984"/>
    </source>
</evidence>
<proteinExistence type="inferred from homology"/>
<comment type="caution">
    <text evidence="2">Lacks conserved residue(s) required for the propagation of feature annotation.</text>
</comment>
<evidence type="ECO:0000256" key="3">
    <source>
        <dbReference type="PIRNR" id="PIRNR002070"/>
    </source>
</evidence>
<dbReference type="InterPro" id="IPR012340">
    <property type="entry name" value="NA-bd_OB-fold"/>
</dbReference>
<dbReference type="CDD" id="cd04496">
    <property type="entry name" value="SSB_OBF"/>
    <property type="match status" value="1"/>
</dbReference>
<dbReference type="GO" id="GO:0006310">
    <property type="term" value="P:DNA recombination"/>
    <property type="evidence" value="ECO:0007669"/>
    <property type="project" value="UniProtKB-UniRule"/>
</dbReference>
<sequence length="132" mass="14921">MNHVVLIGRLTSDPKLAYMPNSGIAVTRFNLAVERNFKNEKGKKDVDFIPIICFRKLAEIVANNLTKGRLISIHGSILTRKYQAQDGTNRFVTEVLVNEVKFLDKPKNKNSDLMPTDESISADWGNEDDIPF</sequence>
<dbReference type="PROSITE" id="PS50935">
    <property type="entry name" value="SSB"/>
    <property type="match status" value="1"/>
</dbReference>
<keyword evidence="2" id="KW-0233">DNA recombination</keyword>
<dbReference type="GO" id="GO:0006260">
    <property type="term" value="P:DNA replication"/>
    <property type="evidence" value="ECO:0007669"/>
    <property type="project" value="UniProtKB-UniRule"/>
</dbReference>
<keyword evidence="6" id="KW-1185">Reference proteome</keyword>
<dbReference type="STRING" id="857293.CAAU_0786"/>
<dbReference type="PANTHER" id="PTHR10302">
    <property type="entry name" value="SINGLE-STRANDED DNA-BINDING PROTEIN"/>
    <property type="match status" value="1"/>
</dbReference>
<keyword evidence="2" id="KW-0227">DNA damage</keyword>
<dbReference type="NCBIfam" id="TIGR00621">
    <property type="entry name" value="ssb"/>
    <property type="match status" value="1"/>
</dbReference>
<accession>I7LFZ3</accession>
<dbReference type="EMBL" id="CAKP01000036">
    <property type="protein sequence ID" value="CCJ32870.1"/>
    <property type="molecule type" value="Genomic_DNA"/>
</dbReference>
<evidence type="ECO:0000313" key="6">
    <source>
        <dbReference type="Proteomes" id="UP000007652"/>
    </source>
</evidence>
<dbReference type="HAMAP" id="MF_00984">
    <property type="entry name" value="SSB"/>
    <property type="match status" value="1"/>
</dbReference>
<dbReference type="Proteomes" id="UP000007652">
    <property type="component" value="Unassembled WGS sequence"/>
</dbReference>
<dbReference type="InterPro" id="IPR000424">
    <property type="entry name" value="Primosome_PriB/ssb"/>
</dbReference>
<evidence type="ECO:0000313" key="5">
    <source>
        <dbReference type="EMBL" id="CCJ32870.1"/>
    </source>
</evidence>
<feature type="short sequence motif" description="Important for interaction with partner proteins" evidence="2">
    <location>
        <begin position="127"/>
        <end position="132"/>
    </location>
</feature>
<feature type="region of interest" description="Disordered" evidence="4">
    <location>
        <begin position="106"/>
        <end position="132"/>
    </location>
</feature>
<gene>
    <name evidence="5" type="ORF">CAAU_0786</name>
</gene>
<comment type="function">
    <text evidence="2">Plays an important role in DNA replication, recombination and repair. Binds to ssDNA and to an array of partner proteins to recruit them to their sites of action during DNA metabolism.</text>
</comment>
<dbReference type="GO" id="GO:0006281">
    <property type="term" value="P:DNA repair"/>
    <property type="evidence" value="ECO:0007669"/>
    <property type="project" value="UniProtKB-UniRule"/>
</dbReference>
<comment type="caution">
    <text evidence="5">The sequence shown here is derived from an EMBL/GenBank/DDBJ whole genome shotgun (WGS) entry which is preliminary data.</text>
</comment>
<evidence type="ECO:0000256" key="4">
    <source>
        <dbReference type="SAM" id="MobiDB-lite"/>
    </source>
</evidence>
<evidence type="ECO:0000256" key="1">
    <source>
        <dbReference type="ARBA" id="ARBA00023125"/>
    </source>
</evidence>
<dbReference type="GO" id="GO:0003697">
    <property type="term" value="F:single-stranded DNA binding"/>
    <property type="evidence" value="ECO:0007669"/>
    <property type="project" value="UniProtKB-UniRule"/>
</dbReference>
<dbReference type="GO" id="GO:0009295">
    <property type="term" value="C:nucleoid"/>
    <property type="evidence" value="ECO:0007669"/>
    <property type="project" value="TreeGrafter"/>
</dbReference>
<dbReference type="AlphaFoldDB" id="I7LFZ3"/>
<dbReference type="PANTHER" id="PTHR10302:SF27">
    <property type="entry name" value="SINGLE-STRANDED DNA-BINDING PROTEIN"/>
    <property type="match status" value="1"/>
</dbReference>
<dbReference type="Pfam" id="PF00436">
    <property type="entry name" value="SSB"/>
    <property type="match status" value="1"/>
</dbReference>
<dbReference type="SUPFAM" id="SSF50249">
    <property type="entry name" value="Nucleic acid-binding proteins"/>
    <property type="match status" value="1"/>
</dbReference>
<organism evidence="5 6">
    <name type="scientific">Caloramator australicus RC3</name>
    <dbReference type="NCBI Taxonomy" id="857293"/>
    <lineage>
        <taxon>Bacteria</taxon>
        <taxon>Bacillati</taxon>
        <taxon>Bacillota</taxon>
        <taxon>Clostridia</taxon>
        <taxon>Eubacteriales</taxon>
        <taxon>Clostridiaceae</taxon>
        <taxon>Caloramator</taxon>
    </lineage>
</organism>
<dbReference type="Gene3D" id="2.40.50.140">
    <property type="entry name" value="Nucleic acid-binding proteins"/>
    <property type="match status" value="1"/>
</dbReference>
<dbReference type="RefSeq" id="WP_008908146.1">
    <property type="nucleotide sequence ID" value="NZ_CAKP01000036.1"/>
</dbReference>
<reference evidence="5 6" key="1">
    <citation type="journal article" date="2011" name="J. Bacteriol.">
        <title>Draft genome sequence of Caloramator australicus strain RC3T, a thermoanaerobe from the Great Artesian Basin of Australia.</title>
        <authorList>
            <person name="Ogg C.D."/>
            <person name="Patel B.K.C."/>
        </authorList>
    </citation>
    <scope>NUCLEOTIDE SEQUENCE [LARGE SCALE GENOMIC DNA]</scope>
    <source>
        <strain evidence="5 6">RC3</strain>
    </source>
</reference>
<keyword evidence="1 2" id="KW-0238">DNA-binding</keyword>
<comment type="subunit">
    <text evidence="2">Homotetramer.</text>
</comment>
<name>I7LFZ3_9CLOT</name>
<keyword evidence="2" id="KW-0234">DNA repair</keyword>
<dbReference type="PIRSF" id="PIRSF002070">
    <property type="entry name" value="SSB"/>
    <property type="match status" value="1"/>
</dbReference>